<feature type="region of interest" description="Disordered" evidence="1">
    <location>
        <begin position="401"/>
        <end position="430"/>
    </location>
</feature>
<feature type="compositionally biased region" description="Basic residues" evidence="1">
    <location>
        <begin position="372"/>
        <end position="384"/>
    </location>
</feature>
<sequence>MTPTTMVPLPATTASSLTFATNTASLASQPELLEQIQTKPTNSLSELVILDSPKANAASQKPGSHGTLTRKPLPTSKSVAKTIQKRSRKTSAKTPSGWKRWAKKQKNDVYSEPEFQESSEAVDAYLNFALSWDEERKKPADISQQLPYTQFVAQWANVKKRGRPPPASMIEAIRIMNSLIIPYNIVYMLAKAGWDADKCCNPKLSQEQRKLGTGPTELKRGIEDEGEPLSQDKKQKETVAVGQQESSNAETVSSEIPATRDQSFRESPPIPDNNIVKVEEASPMSAVLRQADGLHATCIPCDEAEDVGSDDYSDRVSFEVDAELVTNTIEAAISNIQPAGITKSPEITKPTSSMNLSFGSANRIDASGSTSSKRKKRTSRGKLKRAIDAVSNNLTAISSSHSIKLQDQADRLQGYSEKSEDHSNQLQEHSNQLQEYAGQRQGHSNQLQKQELALTQLRHDKQALRDCLQGVLVPLSQAVNALHKSSKDDKRALKSAKKRAQRGLKEFNSVDKTTKVLKQSLKHLHCVLGAAEDRPGGNNEAHGQEK</sequence>
<feature type="region of interest" description="Disordered" evidence="1">
    <location>
        <begin position="206"/>
        <end position="274"/>
    </location>
</feature>
<organism evidence="2 3">
    <name type="scientific">Colletotrichum spaethianum</name>
    <dbReference type="NCBI Taxonomy" id="700344"/>
    <lineage>
        <taxon>Eukaryota</taxon>
        <taxon>Fungi</taxon>
        <taxon>Dikarya</taxon>
        <taxon>Ascomycota</taxon>
        <taxon>Pezizomycotina</taxon>
        <taxon>Sordariomycetes</taxon>
        <taxon>Hypocreomycetidae</taxon>
        <taxon>Glomerellales</taxon>
        <taxon>Glomerellaceae</taxon>
        <taxon>Colletotrichum</taxon>
        <taxon>Colletotrichum spaethianum species complex</taxon>
    </lineage>
</organism>
<dbReference type="Proteomes" id="UP001055115">
    <property type="component" value="Unassembled WGS sequence"/>
</dbReference>
<evidence type="ECO:0000256" key="1">
    <source>
        <dbReference type="SAM" id="MobiDB-lite"/>
    </source>
</evidence>
<name>A0AA37P6C3_9PEZI</name>
<dbReference type="GeneID" id="73327039"/>
<accession>A0AA37P6C3</accession>
<dbReference type="AlphaFoldDB" id="A0AA37P6C3"/>
<feature type="compositionally biased region" description="Polar residues" evidence="1">
    <location>
        <begin position="350"/>
        <end position="360"/>
    </location>
</feature>
<feature type="region of interest" description="Disordered" evidence="1">
    <location>
        <begin position="350"/>
        <end position="385"/>
    </location>
</feature>
<reference evidence="2 3" key="1">
    <citation type="submission" date="2022-03" db="EMBL/GenBank/DDBJ databases">
        <title>Genome data of Colletotrichum spp.</title>
        <authorList>
            <person name="Utami Y.D."/>
            <person name="Hiruma K."/>
        </authorList>
    </citation>
    <scope>NUCLEOTIDE SEQUENCE [LARGE SCALE GENOMIC DNA]</scope>
    <source>
        <strain evidence="2 3">MAFF 239500</strain>
    </source>
</reference>
<dbReference type="EMBL" id="BQXU01000014">
    <property type="protein sequence ID" value="GKT46056.1"/>
    <property type="molecule type" value="Genomic_DNA"/>
</dbReference>
<gene>
    <name evidence="2" type="ORF">ColSpa_06237</name>
</gene>
<feature type="compositionally biased region" description="Polar residues" evidence="1">
    <location>
        <begin position="241"/>
        <end position="256"/>
    </location>
</feature>
<proteinExistence type="predicted"/>
<protein>
    <submittedName>
        <fullName evidence="2">Uncharacterized protein</fullName>
    </submittedName>
</protein>
<dbReference type="RefSeq" id="XP_049128406.1">
    <property type="nucleotide sequence ID" value="XM_049272449.1"/>
</dbReference>
<comment type="caution">
    <text evidence="2">The sequence shown here is derived from an EMBL/GenBank/DDBJ whole genome shotgun (WGS) entry which is preliminary data.</text>
</comment>
<feature type="region of interest" description="Disordered" evidence="1">
    <location>
        <begin position="55"/>
        <end position="100"/>
    </location>
</feature>
<evidence type="ECO:0000313" key="2">
    <source>
        <dbReference type="EMBL" id="GKT46056.1"/>
    </source>
</evidence>
<evidence type="ECO:0000313" key="3">
    <source>
        <dbReference type="Proteomes" id="UP001055115"/>
    </source>
</evidence>
<keyword evidence="3" id="KW-1185">Reference proteome</keyword>